<dbReference type="EMBL" id="VEVO01000022">
    <property type="protein sequence ID" value="KAF0023087.1"/>
    <property type="molecule type" value="Genomic_DNA"/>
</dbReference>
<dbReference type="PANTHER" id="PTHR33332">
    <property type="entry name" value="REVERSE TRANSCRIPTASE DOMAIN-CONTAINING PROTEIN"/>
    <property type="match status" value="1"/>
</dbReference>
<organism evidence="2 3">
    <name type="scientific">Scophthalmus maximus</name>
    <name type="common">Turbot</name>
    <name type="synonym">Psetta maxima</name>
    <dbReference type="NCBI Taxonomy" id="52904"/>
    <lineage>
        <taxon>Eukaryota</taxon>
        <taxon>Metazoa</taxon>
        <taxon>Chordata</taxon>
        <taxon>Craniata</taxon>
        <taxon>Vertebrata</taxon>
        <taxon>Euteleostomi</taxon>
        <taxon>Actinopterygii</taxon>
        <taxon>Neopterygii</taxon>
        <taxon>Teleostei</taxon>
        <taxon>Neoteleostei</taxon>
        <taxon>Acanthomorphata</taxon>
        <taxon>Carangaria</taxon>
        <taxon>Pleuronectiformes</taxon>
        <taxon>Pleuronectoidei</taxon>
        <taxon>Scophthalmidae</taxon>
        <taxon>Scophthalmus</taxon>
    </lineage>
</organism>
<gene>
    <name evidence="2" type="ORF">F2P81_023717</name>
</gene>
<evidence type="ECO:0000313" key="2">
    <source>
        <dbReference type="EMBL" id="KAF0023087.1"/>
    </source>
</evidence>
<feature type="domain" description="Reverse transcriptase" evidence="1">
    <location>
        <begin position="103"/>
        <end position="315"/>
    </location>
</feature>
<protein>
    <recommendedName>
        <fullName evidence="1">Reverse transcriptase domain-containing protein</fullName>
    </recommendedName>
</protein>
<sequence length="315" mass="34758">MIDPAVASKVKFQTEHISDHQPHSGPHTHLGDCYFRALVDKLDDIVGLSLVRSYEEALGECEDLSRILLAHEAGRVMLLSPGVGEGRCGDAVRRPLTHGELRRRQMCQTPVPGFLPFILSAAGKRTGNTWNGVKTSQQANRKTRERVERTDTASVQPIYNPCGTNRTEIICNDETQRGVKFGTYARILFVDFSSALNTIIPDLLHQQLTQFSVPATTCQWIISFLIDRQQHVRLGNMSSKTQSISTGAPQGCVLSPLLFSLYTNDCTSKNPSVKLLKFADDANVIGLDDGCAKKQKAPGNANYSQPWVETVMSDD</sequence>
<evidence type="ECO:0000313" key="3">
    <source>
        <dbReference type="Proteomes" id="UP000438429"/>
    </source>
</evidence>
<evidence type="ECO:0000259" key="1">
    <source>
        <dbReference type="PROSITE" id="PS50878"/>
    </source>
</evidence>
<dbReference type="AlphaFoldDB" id="A0A6A4RS31"/>
<dbReference type="Proteomes" id="UP000438429">
    <property type="component" value="Unassembled WGS sequence"/>
</dbReference>
<proteinExistence type="predicted"/>
<dbReference type="Pfam" id="PF00078">
    <property type="entry name" value="RVT_1"/>
    <property type="match status" value="1"/>
</dbReference>
<dbReference type="PROSITE" id="PS50878">
    <property type="entry name" value="RT_POL"/>
    <property type="match status" value="1"/>
</dbReference>
<dbReference type="InterPro" id="IPR000477">
    <property type="entry name" value="RT_dom"/>
</dbReference>
<reference evidence="2 3" key="1">
    <citation type="submission" date="2019-06" db="EMBL/GenBank/DDBJ databases">
        <title>Draft genomes of female and male turbot (Scophthalmus maximus).</title>
        <authorList>
            <person name="Xu H."/>
            <person name="Xu X.-W."/>
            <person name="Shao C."/>
            <person name="Chen S."/>
        </authorList>
    </citation>
    <scope>NUCLEOTIDE SEQUENCE [LARGE SCALE GENOMIC DNA]</scope>
    <source>
        <strain evidence="2">Ysfricsl-2016a</strain>
        <tissue evidence="2">Blood</tissue>
    </source>
</reference>
<comment type="caution">
    <text evidence="2">The sequence shown here is derived from an EMBL/GenBank/DDBJ whole genome shotgun (WGS) entry which is preliminary data.</text>
</comment>
<accession>A0A6A4RS31</accession>
<name>A0A6A4RS31_SCOMX</name>